<dbReference type="HOGENOM" id="CLU_120900_2_0_0"/>
<dbReference type="STRING" id="234267.Acid_5214"/>
<reference evidence="3" key="1">
    <citation type="submission" date="2006-10" db="EMBL/GenBank/DDBJ databases">
        <title>Complete sequence of Solibacter usitatus Ellin6076.</title>
        <authorList>
            <consortium name="US DOE Joint Genome Institute"/>
            <person name="Copeland A."/>
            <person name="Lucas S."/>
            <person name="Lapidus A."/>
            <person name="Barry K."/>
            <person name="Detter J.C."/>
            <person name="Glavina del Rio T."/>
            <person name="Hammon N."/>
            <person name="Israni S."/>
            <person name="Dalin E."/>
            <person name="Tice H."/>
            <person name="Pitluck S."/>
            <person name="Thompson L.S."/>
            <person name="Brettin T."/>
            <person name="Bruce D."/>
            <person name="Han C."/>
            <person name="Tapia R."/>
            <person name="Gilna P."/>
            <person name="Schmutz J."/>
            <person name="Larimer F."/>
            <person name="Land M."/>
            <person name="Hauser L."/>
            <person name="Kyrpides N."/>
            <person name="Mikhailova N."/>
            <person name="Janssen P.H."/>
            <person name="Kuske C.R."/>
            <person name="Richardson P."/>
        </authorList>
    </citation>
    <scope>NUCLEOTIDE SEQUENCE</scope>
    <source>
        <strain evidence="3">Ellin6076</strain>
    </source>
</reference>
<dbReference type="eggNOG" id="COG2318">
    <property type="taxonomic scope" value="Bacteria"/>
</dbReference>
<name>Q01VZ8_SOLUE</name>
<sequence length="170" mass="18500" precursor="true">MRIINFLLTMGAIAGLAAAQDSMTDAGAGWAPEFKMAGRQIITLAEAIPTEKFEWRPAPGVRSVSEVLMHTASGNYFFLQSMGVKAGEDLPKNPEKSVTAKADVVRWLKASFEAAQENYPKIDKQKAVKFLGHDATCDGVLLRALAHANEHLGQMIAYARMNGVVPPWSK</sequence>
<dbReference type="EMBL" id="CP000473">
    <property type="protein sequence ID" value="ABJ86167.1"/>
    <property type="molecule type" value="Genomic_DNA"/>
</dbReference>
<dbReference type="AlphaFoldDB" id="Q01VZ8"/>
<dbReference type="SUPFAM" id="SSF109854">
    <property type="entry name" value="DinB/YfiT-like putative metalloenzymes"/>
    <property type="match status" value="1"/>
</dbReference>
<feature type="signal peptide" evidence="1">
    <location>
        <begin position="1"/>
        <end position="19"/>
    </location>
</feature>
<dbReference type="Pfam" id="PF12867">
    <property type="entry name" value="DinB_2"/>
    <property type="match status" value="1"/>
</dbReference>
<organism evidence="3">
    <name type="scientific">Solibacter usitatus (strain Ellin6076)</name>
    <dbReference type="NCBI Taxonomy" id="234267"/>
    <lineage>
        <taxon>Bacteria</taxon>
        <taxon>Pseudomonadati</taxon>
        <taxon>Acidobacteriota</taxon>
        <taxon>Terriglobia</taxon>
        <taxon>Bryobacterales</taxon>
        <taxon>Solibacteraceae</taxon>
        <taxon>Candidatus Solibacter</taxon>
    </lineage>
</organism>
<evidence type="ECO:0000259" key="2">
    <source>
        <dbReference type="Pfam" id="PF12867"/>
    </source>
</evidence>
<dbReference type="InParanoid" id="Q01VZ8"/>
<dbReference type="InterPro" id="IPR024775">
    <property type="entry name" value="DinB-like"/>
</dbReference>
<feature type="chain" id="PRO_5004162779" evidence="1">
    <location>
        <begin position="20"/>
        <end position="170"/>
    </location>
</feature>
<proteinExistence type="predicted"/>
<accession>Q01VZ8</accession>
<dbReference type="Gene3D" id="1.20.120.450">
    <property type="entry name" value="dinb family like domain"/>
    <property type="match status" value="1"/>
</dbReference>
<protein>
    <submittedName>
        <fullName evidence="3">DinB family protein</fullName>
    </submittedName>
</protein>
<evidence type="ECO:0000256" key="1">
    <source>
        <dbReference type="SAM" id="SignalP"/>
    </source>
</evidence>
<keyword evidence="1" id="KW-0732">Signal</keyword>
<gene>
    <name evidence="3" type="ordered locus">Acid_5214</name>
</gene>
<evidence type="ECO:0000313" key="3">
    <source>
        <dbReference type="EMBL" id="ABJ86167.1"/>
    </source>
</evidence>
<dbReference type="OrthoDB" id="119432at2"/>
<dbReference type="InterPro" id="IPR034660">
    <property type="entry name" value="DinB/YfiT-like"/>
</dbReference>
<dbReference type="KEGG" id="sus:Acid_5214"/>
<feature type="domain" description="DinB-like" evidence="2">
    <location>
        <begin position="36"/>
        <end position="155"/>
    </location>
</feature>